<protein>
    <submittedName>
        <fullName evidence="1 2">Uncharacterized protein</fullName>
    </submittedName>
</protein>
<reference evidence="1" key="1">
    <citation type="submission" date="2009-11" db="EMBL/GenBank/DDBJ databases">
        <authorList>
            <consortium name="The Broad Institute Genome Sequencing Platform"/>
            <person name="Ward D."/>
            <person name="Feldgarden M."/>
            <person name="Earl A."/>
            <person name="Young S.K."/>
            <person name="Zeng Q."/>
            <person name="Koehrsen M."/>
            <person name="Alvarado L."/>
            <person name="Berlin A."/>
            <person name="Bochicchio J."/>
            <person name="Borenstein D."/>
            <person name="Chapman S.B."/>
            <person name="Chen Z."/>
            <person name="Engels R."/>
            <person name="Freedman E."/>
            <person name="Gellesch M."/>
            <person name="Goldberg J."/>
            <person name="Griggs A."/>
            <person name="Gujja S."/>
            <person name="Heilman E."/>
            <person name="Heiman D."/>
            <person name="Hepburn T."/>
            <person name="Howarth C."/>
            <person name="Jen D."/>
            <person name="Larson L."/>
            <person name="Lewis B."/>
            <person name="Mehta T."/>
            <person name="Park D."/>
            <person name="Pearson M."/>
            <person name="Roberts A."/>
            <person name="Saif S."/>
            <person name="Shea T."/>
            <person name="Shenoy N."/>
            <person name="Sisk P."/>
            <person name="Stolte C."/>
            <person name="Sykes S."/>
            <person name="Thomson T."/>
            <person name="Walk T."/>
            <person name="White J."/>
            <person name="Yandava C."/>
            <person name="Izard J."/>
            <person name="Baranova O.V."/>
            <person name="Blanton J.M."/>
            <person name="Tanner A.C."/>
            <person name="Dewhirst F.E."/>
            <person name="Haas B."/>
            <person name="Nusbaum C."/>
            <person name="Birren B."/>
        </authorList>
    </citation>
    <scope>NUCLEOTIDE SEQUENCE [LARGE SCALE GENOMIC DNA]</scope>
    <source>
        <strain evidence="1">1-1 BBBD Race 1</strain>
    </source>
</reference>
<dbReference type="AlphaFoldDB" id="A0A180GAT1"/>
<reference evidence="2 3" key="3">
    <citation type="journal article" date="2017" name="G3 (Bethesda)">
        <title>Comparative analysis highlights variable genome content of wheat rusts and divergence of the mating loci.</title>
        <authorList>
            <person name="Cuomo C.A."/>
            <person name="Bakkeren G."/>
            <person name="Khalil H.B."/>
            <person name="Panwar V."/>
            <person name="Joly D."/>
            <person name="Linning R."/>
            <person name="Sakthikumar S."/>
            <person name="Song X."/>
            <person name="Adiconis X."/>
            <person name="Fan L."/>
            <person name="Goldberg J.M."/>
            <person name="Levin J.Z."/>
            <person name="Young S."/>
            <person name="Zeng Q."/>
            <person name="Anikster Y."/>
            <person name="Bruce M."/>
            <person name="Wang M."/>
            <person name="Yin C."/>
            <person name="McCallum B."/>
            <person name="Szabo L.J."/>
            <person name="Hulbert S."/>
            <person name="Chen X."/>
            <person name="Fellers J.P."/>
        </authorList>
    </citation>
    <scope>NUCLEOTIDE SEQUENCE</scope>
    <source>
        <strain evidence="3">Isolate 1-1 / race 1 (BBBD)</strain>
        <strain evidence="2">isolate 1-1 / race 1 (BBBD)</strain>
    </source>
</reference>
<keyword evidence="3" id="KW-1185">Reference proteome</keyword>
<organism evidence="1">
    <name type="scientific">Puccinia triticina (isolate 1-1 / race 1 (BBBD))</name>
    <name type="common">Brown leaf rust fungus</name>
    <dbReference type="NCBI Taxonomy" id="630390"/>
    <lineage>
        <taxon>Eukaryota</taxon>
        <taxon>Fungi</taxon>
        <taxon>Dikarya</taxon>
        <taxon>Basidiomycota</taxon>
        <taxon>Pucciniomycotina</taxon>
        <taxon>Pucciniomycetes</taxon>
        <taxon>Pucciniales</taxon>
        <taxon>Pucciniaceae</taxon>
        <taxon>Puccinia</taxon>
    </lineage>
</organism>
<dbReference type="PANTHER" id="PTHR33069:SF3">
    <property type="entry name" value="DYNEIN HEAVY CHAIN TAIL DOMAIN-CONTAINING PROTEIN"/>
    <property type="match status" value="1"/>
</dbReference>
<evidence type="ECO:0000313" key="2">
    <source>
        <dbReference type="EnsemblFungi" id="PTTG_05993-t43_1-p1"/>
    </source>
</evidence>
<proteinExistence type="predicted"/>
<sequence length="429" mass="48297">MDGMEETPGDAETVERVQWTEEILSVIGVLQELAHKHSLEPDHLSPGERDPSLTIEHMGGKLETWETLHSILLPSIRGQLTLLLTSLDLIDPKRNPKSVTEPTLEILSDLDITLGGIVSAVVSLTRKPPLPDENRDQGLEKVKVFRCSYLNENIQLLVVRFIYHRLFLDLIPSFIRWCARANIHIQDDSLVQEGSALRAQIQLIISYCNGIITRTINWGKRSDWVNIHRSWIEAHGILGEALEAFTWRTNLTTQGTPEAGPNENNETTPTTELIGKVAESAIPLVKLARILSKKTSENLLKKRISTLDTTLELNSETIKQLHETPDSMLRLYYLSSLSCFPDRSGRVIPVDQQNSIRSVIQNLPRDMESTLTVLNSCLIPLLAKIKHDPPDSQWAAFLLDLKQSWDKASERLIAVLVPFQLERTATAVE</sequence>
<gene>
    <name evidence="1" type="ORF">PTTG_05993</name>
</gene>
<reference evidence="2" key="4">
    <citation type="submission" date="2025-05" db="UniProtKB">
        <authorList>
            <consortium name="EnsemblFungi"/>
        </authorList>
    </citation>
    <scope>IDENTIFICATION</scope>
    <source>
        <strain evidence="2">isolate 1-1 / race 1 (BBBD)</strain>
    </source>
</reference>
<reference evidence="1" key="2">
    <citation type="submission" date="2016-05" db="EMBL/GenBank/DDBJ databases">
        <title>Comparative analysis highlights variable genome content of wheat rusts and divergence of the mating loci.</title>
        <authorList>
            <person name="Cuomo C.A."/>
            <person name="Bakkeren G."/>
            <person name="Szabo L."/>
            <person name="Khalil H."/>
            <person name="Joly D."/>
            <person name="Goldberg J."/>
            <person name="Young S."/>
            <person name="Zeng Q."/>
            <person name="Fellers J."/>
        </authorList>
    </citation>
    <scope>NUCLEOTIDE SEQUENCE [LARGE SCALE GENOMIC DNA]</scope>
    <source>
        <strain evidence="1">1-1 BBBD Race 1</strain>
    </source>
</reference>
<dbReference type="OrthoDB" id="2496543at2759"/>
<dbReference type="EMBL" id="ADAS02000128">
    <property type="protein sequence ID" value="OAV89442.1"/>
    <property type="molecule type" value="Genomic_DNA"/>
</dbReference>
<name>A0A180GAT1_PUCT1</name>
<accession>A0A180GAT1</accession>
<dbReference type="Proteomes" id="UP000005240">
    <property type="component" value="Unassembled WGS sequence"/>
</dbReference>
<dbReference type="EnsemblFungi" id="PTTG_05993-t43_1">
    <property type="protein sequence ID" value="PTTG_05993-t43_1-p1"/>
    <property type="gene ID" value="PTTG_05993"/>
</dbReference>
<evidence type="ECO:0000313" key="1">
    <source>
        <dbReference type="EMBL" id="OAV89442.1"/>
    </source>
</evidence>
<dbReference type="VEuPathDB" id="FungiDB:PTTG_05993"/>
<evidence type="ECO:0000313" key="3">
    <source>
        <dbReference type="Proteomes" id="UP000005240"/>
    </source>
</evidence>
<dbReference type="PANTHER" id="PTHR33069">
    <property type="entry name" value="CHROMOSOME 7, WHOLE GENOME SHOTGUN SEQUENCE-RELATED"/>
    <property type="match status" value="1"/>
</dbReference>